<organism evidence="1 2">
    <name type="scientific">Candidatus Borkfalkia faecavium</name>
    <dbReference type="NCBI Taxonomy" id="2838508"/>
    <lineage>
        <taxon>Bacteria</taxon>
        <taxon>Bacillati</taxon>
        <taxon>Bacillota</taxon>
        <taxon>Clostridia</taxon>
        <taxon>Christensenellales</taxon>
        <taxon>Christensenellaceae</taxon>
        <taxon>Candidatus Borkfalkia</taxon>
    </lineage>
</organism>
<reference evidence="1" key="2">
    <citation type="submission" date="2021-04" db="EMBL/GenBank/DDBJ databases">
        <authorList>
            <person name="Gilroy R."/>
        </authorList>
    </citation>
    <scope>NUCLEOTIDE SEQUENCE</scope>
    <source>
        <strain evidence="1">2189</strain>
    </source>
</reference>
<accession>A0A9D1W1A6</accession>
<name>A0A9D1W1A6_9FIRM</name>
<evidence type="ECO:0000313" key="1">
    <source>
        <dbReference type="EMBL" id="HIX50430.1"/>
    </source>
</evidence>
<proteinExistence type="predicted"/>
<dbReference type="Proteomes" id="UP000886847">
    <property type="component" value="Unassembled WGS sequence"/>
</dbReference>
<dbReference type="EMBL" id="DXEW01000020">
    <property type="protein sequence ID" value="HIX50430.1"/>
    <property type="molecule type" value="Genomic_DNA"/>
</dbReference>
<dbReference type="AlphaFoldDB" id="A0A9D1W1A6"/>
<gene>
    <name evidence="1" type="ORF">H9851_04035</name>
</gene>
<comment type="caution">
    <text evidence="1">The sequence shown here is derived from an EMBL/GenBank/DDBJ whole genome shotgun (WGS) entry which is preliminary data.</text>
</comment>
<evidence type="ECO:0000313" key="2">
    <source>
        <dbReference type="Proteomes" id="UP000886847"/>
    </source>
</evidence>
<protein>
    <submittedName>
        <fullName evidence="1">Uncharacterized protein</fullName>
    </submittedName>
</protein>
<reference evidence="1" key="1">
    <citation type="journal article" date="2021" name="PeerJ">
        <title>Extensive microbial diversity within the chicken gut microbiome revealed by metagenomics and culture.</title>
        <authorList>
            <person name="Gilroy R."/>
            <person name="Ravi A."/>
            <person name="Getino M."/>
            <person name="Pursley I."/>
            <person name="Horton D.L."/>
            <person name="Alikhan N.F."/>
            <person name="Baker D."/>
            <person name="Gharbi K."/>
            <person name="Hall N."/>
            <person name="Watson M."/>
            <person name="Adriaenssens E.M."/>
            <person name="Foster-Nyarko E."/>
            <person name="Jarju S."/>
            <person name="Secka A."/>
            <person name="Antonio M."/>
            <person name="Oren A."/>
            <person name="Chaudhuri R.R."/>
            <person name="La Ragione R."/>
            <person name="Hildebrand F."/>
            <person name="Pallen M.J."/>
        </authorList>
    </citation>
    <scope>NUCLEOTIDE SEQUENCE</scope>
    <source>
        <strain evidence="1">2189</strain>
    </source>
</reference>
<sequence>MKVREIMGLAAEFAGRRDVADFLGGRSAENAAEGEREADTLLRCYNIAENELALDYLPIERVQRFESEGLVPYTAFEASPVEILSVRDGWGRRLPFTAAEQGVRVRAGTAEITYAVRPQVKKMDDDAEECWRGNARLLALCTACEYALMSGMFEAAAFLDKRCRDALACACRERGGRMRPRRWV</sequence>